<protein>
    <submittedName>
        <fullName evidence="2">Uncharacterized protein</fullName>
    </submittedName>
</protein>
<dbReference type="AlphaFoldDB" id="A0A8J7U4H7"/>
<proteinExistence type="predicted"/>
<comment type="caution">
    <text evidence="2">The sequence shown here is derived from an EMBL/GenBank/DDBJ whole genome shotgun (WGS) entry which is preliminary data.</text>
</comment>
<keyword evidence="3" id="KW-1185">Reference proteome</keyword>
<feature type="region of interest" description="Disordered" evidence="1">
    <location>
        <begin position="1"/>
        <end position="36"/>
    </location>
</feature>
<feature type="compositionally biased region" description="Basic residues" evidence="1">
    <location>
        <begin position="16"/>
        <end position="26"/>
    </location>
</feature>
<dbReference type="Proteomes" id="UP000664417">
    <property type="component" value="Unassembled WGS sequence"/>
</dbReference>
<evidence type="ECO:0000256" key="1">
    <source>
        <dbReference type="SAM" id="MobiDB-lite"/>
    </source>
</evidence>
<evidence type="ECO:0000313" key="3">
    <source>
        <dbReference type="Proteomes" id="UP000664417"/>
    </source>
</evidence>
<evidence type="ECO:0000313" key="2">
    <source>
        <dbReference type="EMBL" id="MBO1318306.1"/>
    </source>
</evidence>
<reference evidence="2" key="1">
    <citation type="submission" date="2021-03" db="EMBL/GenBank/DDBJ databases">
        <authorList>
            <person name="Wang G."/>
        </authorList>
    </citation>
    <scope>NUCLEOTIDE SEQUENCE</scope>
    <source>
        <strain evidence="2">KCTC 12899</strain>
    </source>
</reference>
<sequence length="151" mass="16788">MKSQRAEKGQAGTMAKPKKKRKKSGPAHRPQVHLTEEQYHERLLTLLEAREAHYDGHNNYFDLGGGQRHQIVKDEFDLVARREGIPVMVHPVKGKPTLAFVFPPAERPPAEVIVCSGDGTIKHRIAPPEKSMKTPPAEADSETSDLAIPET</sequence>
<accession>A0A8J7U4H7</accession>
<organism evidence="2 3">
    <name type="scientific">Acanthopleuribacter pedis</name>
    <dbReference type="NCBI Taxonomy" id="442870"/>
    <lineage>
        <taxon>Bacteria</taxon>
        <taxon>Pseudomonadati</taxon>
        <taxon>Acidobacteriota</taxon>
        <taxon>Holophagae</taxon>
        <taxon>Acanthopleuribacterales</taxon>
        <taxon>Acanthopleuribacteraceae</taxon>
        <taxon>Acanthopleuribacter</taxon>
    </lineage>
</organism>
<name>A0A8J7U4H7_9BACT</name>
<feature type="region of interest" description="Disordered" evidence="1">
    <location>
        <begin position="123"/>
        <end position="151"/>
    </location>
</feature>
<dbReference type="RefSeq" id="WP_207858002.1">
    <property type="nucleotide sequence ID" value="NZ_JAFREP010000005.1"/>
</dbReference>
<gene>
    <name evidence="2" type="ORF">J3U88_07560</name>
</gene>
<dbReference type="EMBL" id="JAFREP010000005">
    <property type="protein sequence ID" value="MBO1318306.1"/>
    <property type="molecule type" value="Genomic_DNA"/>
</dbReference>